<evidence type="ECO:0000256" key="1">
    <source>
        <dbReference type="SAM" id="Phobius"/>
    </source>
</evidence>
<accession>A0A2I1DGY5</accession>
<evidence type="ECO:0000313" key="2">
    <source>
        <dbReference type="EMBL" id="PKY09137.1"/>
    </source>
</evidence>
<gene>
    <name evidence="2" type="ORF">P168DRAFT_31757</name>
</gene>
<name>A0A2I1DGY5_ASPC2</name>
<dbReference type="EMBL" id="MSFM01000001">
    <property type="protein sequence ID" value="PKY09137.1"/>
    <property type="molecule type" value="Genomic_DNA"/>
</dbReference>
<feature type="transmembrane region" description="Helical" evidence="1">
    <location>
        <begin position="73"/>
        <end position="92"/>
    </location>
</feature>
<dbReference type="VEuPathDB" id="FungiDB:P168DRAFT_31757"/>
<feature type="transmembrane region" description="Helical" evidence="1">
    <location>
        <begin position="104"/>
        <end position="124"/>
    </location>
</feature>
<dbReference type="AlphaFoldDB" id="A0A2I1DGY5"/>
<dbReference type="Proteomes" id="UP000234254">
    <property type="component" value="Unassembled WGS sequence"/>
</dbReference>
<evidence type="ECO:0000313" key="3">
    <source>
        <dbReference type="Proteomes" id="UP000234254"/>
    </source>
</evidence>
<comment type="caution">
    <text evidence="2">The sequence shown here is derived from an EMBL/GenBank/DDBJ whole genome shotgun (WGS) entry which is preliminary data.</text>
</comment>
<reference evidence="2" key="1">
    <citation type="submission" date="2016-12" db="EMBL/GenBank/DDBJ databases">
        <title>The genomes of Aspergillus section Nigri reveals drivers in fungal speciation.</title>
        <authorList>
            <consortium name="DOE Joint Genome Institute"/>
            <person name="Vesth T.C."/>
            <person name="Nybo J."/>
            <person name="Theobald S."/>
            <person name="Brandl J."/>
            <person name="Frisvad J.C."/>
            <person name="Nielsen K.F."/>
            <person name="Lyhne E.K."/>
            <person name="Kogle M.E."/>
            <person name="Kuo A."/>
            <person name="Riley R."/>
            <person name="Clum A."/>
            <person name="Nolan M."/>
            <person name="Lipzen A."/>
            <person name="Salamov A."/>
            <person name="Henrissat B."/>
            <person name="Wiebenga A."/>
            <person name="De vries R.P."/>
            <person name="Grigoriev I.V."/>
            <person name="Mortensen U.H."/>
            <person name="Andersen M.R."/>
            <person name="Baker S.E."/>
        </authorList>
    </citation>
    <scope>NUCLEOTIDE SEQUENCE</scope>
    <source>
        <strain evidence="2">IBT 28561</strain>
    </source>
</reference>
<keyword evidence="1" id="KW-0472">Membrane</keyword>
<dbReference type="GeneID" id="36547640"/>
<organism evidence="2 3">
    <name type="scientific">Aspergillus campestris (strain IBT 28561)</name>
    <dbReference type="NCBI Taxonomy" id="1392248"/>
    <lineage>
        <taxon>Eukaryota</taxon>
        <taxon>Fungi</taxon>
        <taxon>Dikarya</taxon>
        <taxon>Ascomycota</taxon>
        <taxon>Pezizomycotina</taxon>
        <taxon>Eurotiomycetes</taxon>
        <taxon>Eurotiomycetidae</taxon>
        <taxon>Eurotiales</taxon>
        <taxon>Aspergillaceae</taxon>
        <taxon>Aspergillus</taxon>
        <taxon>Aspergillus subgen. Circumdati</taxon>
    </lineage>
</organism>
<protein>
    <submittedName>
        <fullName evidence="2">Uncharacterized protein</fullName>
    </submittedName>
</protein>
<keyword evidence="1" id="KW-0812">Transmembrane</keyword>
<keyword evidence="3" id="KW-1185">Reference proteome</keyword>
<proteinExistence type="predicted"/>
<sequence length="129" mass="15330">MDGLIFQDIHPHMHTYVRTYRHTYIHTYIGTCSVLRTLCTSESRVCGWYFSLIIVIFILRRSCLLLIDFIFLSFVPCFLFFFFFFSPLGIVFSLRDKRCMGLGFFDGSVDLSILIIFTVLNGIFCRWYW</sequence>
<feature type="transmembrane region" description="Helical" evidence="1">
    <location>
        <begin position="46"/>
        <end position="67"/>
    </location>
</feature>
<dbReference type="RefSeq" id="XP_024697731.1">
    <property type="nucleotide sequence ID" value="XM_024840116.1"/>
</dbReference>
<keyword evidence="1" id="KW-1133">Transmembrane helix</keyword>